<feature type="chain" id="PRO_5047122390" description="RHS repeat-associated core domain-containing protein" evidence="3">
    <location>
        <begin position="36"/>
        <end position="1641"/>
    </location>
</feature>
<reference evidence="7" key="1">
    <citation type="journal article" date="2019" name="Int. J. Syst. Evol. Microbiol.">
        <title>The Global Catalogue of Microorganisms (GCM) 10K type strain sequencing project: providing services to taxonomists for standard genome sequencing and annotation.</title>
        <authorList>
            <consortium name="The Broad Institute Genomics Platform"/>
            <consortium name="The Broad Institute Genome Sequencing Center for Infectious Disease"/>
            <person name="Wu L."/>
            <person name="Ma J."/>
        </authorList>
    </citation>
    <scope>NUCLEOTIDE SEQUENCE [LARGE SCALE GENOMIC DNA]</scope>
    <source>
        <strain evidence="7">JCM 16673</strain>
    </source>
</reference>
<sequence length="1641" mass="179390">MKRWLRVPVAPFLPTLLTPILALLLALCIAPDATACPAVKGGPPDQSCSAAAPASQPNQSGPNLGSGNPINVITGNKYQREEDMPALPGVLGLELVRHYNSAASGANVPNGLSGRGWRLSYETGLHVIGNTIQIAQADGSRTIFSRDPANPALCVTSNPADGQLRILRGRGGDEYLWTWQDGRQLRFNHDGKLEHILAVTGEFVTLQYDRAGLLVKVTDPQGRSLQMTYPARDKAGFKGVTTIDSPVGQFTYRYGSVAPAGMTQDPGVLVANLVAVSHAGASRQYHYEDIRFPTLLTGITVDGVGSDRQPLRQRISTWAYDLNGLARMSVKGASAAGVEKVTLDFAEGGKTLLTNSLGQTTAYRYAILGGAFRLLEVRGAGCATCAENNVRYGYDTAGRLIETTHLDSDGTPLWSERTDRDSRGRPLQVSKVTLRNGVAGPSEWQVRYAYDDPAQDQPTRIMTPSVHTGGTHQVELAYNRYGQITRLHETGWSPNEDTADPIKRTTTFEYAQINGRSVLVNRNGTRIRYDARGDFPVEFIAPGDQSTRILQRDTAGRPLIVVGPDGIEHRVALDAAGRVLDSTRAQLTEHFRYDALGQLTSIVKPDGQRTQFSYGPNGRITDLFDAQNNRIRLQRDTEDRLLGRTLLNPDGSIAQEGERSVITKAPAHRNGEVPALIAALRGMPADLTNTTISLPAVEPAIAPVTTITDARTLDTSYRYDDFGRLVSVRSPETGLTVFRWDAGDHLVSKTQAVGSRDEITTRYRYDAAGRIIEQSSPDGVVSVSYGKQGRPETITFPAGQEHFRYDSAARLTSHSRDIDGQRFTTRYTYDQRGQLTRKTLPDGQQLDYRYHGQVHVRAGLLAGITRKDVVGSTVLLDGLNDADDSFSQQRYRLANGVEYRRELDRQGRLVRLGAEGAWQESQQHDAAGLLQARRQSTSAGMAGAETRYAYDRFNRLTGVSGASNLGYDYDPGGNLLSISTGQQATNYAIDPFSNRPLSADAGNQPTTYRYNAHGGTTVIGDTTYTWDSQQRLIRISNHGKPLADYRYNAFGERIKKVSYSGNQQKVTYYFYDGSQLTAEAEGGASGARITRQYVWLDDQSGARPIAMLQARTGPVHAILNTAAGVIDRAAPTDVYALVSDHTGAPRAAIDSDGRRVWQATVTGYGKAELATGNQLQLNLRGSQQYFDDESGLHYNFHRYLDARTGRYLSADPSGQAGGLNLYAFAENNPLANVDPLGLQSKPVSGLNVGEKFRRAMQFAIPGLPRDVASQLMALVTPENIASTVQIFVLWAASETIADFSLSDTLLLLPAFLQPGTDKLGFLKSASQVIKRIAAAQCDFDLEQVGQLLAQSLASSSGSYPFSVGSGRRPPVQMARNARGDAVGQLIADPFGLLGPALSGEYDGLAEQIRNERLKRDIDDIRTRLGQSGRNVPPLSKLILKDGSVVDDYSLLQLDRFRTMENLEVLRKLGIVELDGHWNIKSVARGQERFIDPRQIRFTQQSAGYTSSDKINTLDTTGPDIKKAPEKIPAMDVVVMPDGRLTSLDNRRLAAAMLYEAGSVRVIIHAADEPLPAGITTVRFSKGYPAKTWADAVAIRIYNQGPDFREKYLQGSSEIPLITKAPENSLYTPYKKLPQTRKIIKN</sequence>
<dbReference type="InterPro" id="IPR045351">
    <property type="entry name" value="DUF6531"/>
</dbReference>
<feature type="domain" description="Teneurin-like YD-shell" evidence="5">
    <location>
        <begin position="909"/>
        <end position="1071"/>
    </location>
</feature>
<dbReference type="EMBL" id="BAAAZE010000005">
    <property type="protein sequence ID" value="GAA4017500.1"/>
    <property type="molecule type" value="Genomic_DNA"/>
</dbReference>
<accession>A0ABP7SWB8</accession>
<keyword evidence="7" id="KW-1185">Reference proteome</keyword>
<evidence type="ECO:0000313" key="7">
    <source>
        <dbReference type="Proteomes" id="UP001501353"/>
    </source>
</evidence>
<evidence type="ECO:0000256" key="3">
    <source>
        <dbReference type="SAM" id="SignalP"/>
    </source>
</evidence>
<feature type="region of interest" description="Disordered" evidence="2">
    <location>
        <begin position="40"/>
        <end position="70"/>
    </location>
</feature>
<dbReference type="InterPro" id="IPR056823">
    <property type="entry name" value="TEN-like_YD-shell"/>
</dbReference>
<dbReference type="Pfam" id="PF05593">
    <property type="entry name" value="RHS_repeat"/>
    <property type="match status" value="4"/>
</dbReference>
<dbReference type="InterPro" id="IPR022385">
    <property type="entry name" value="Rhs_assc_core"/>
</dbReference>
<dbReference type="Pfam" id="PF25023">
    <property type="entry name" value="TEN_YD-shell"/>
    <property type="match status" value="1"/>
</dbReference>
<feature type="compositionally biased region" description="Low complexity" evidence="2">
    <location>
        <begin position="43"/>
        <end position="60"/>
    </location>
</feature>
<evidence type="ECO:0008006" key="8">
    <source>
        <dbReference type="Google" id="ProtNLM"/>
    </source>
</evidence>
<keyword evidence="3" id="KW-0732">Signal</keyword>
<feature type="compositionally biased region" description="Polar residues" evidence="2">
    <location>
        <begin position="61"/>
        <end position="70"/>
    </location>
</feature>
<dbReference type="NCBIfam" id="TIGR03696">
    <property type="entry name" value="Rhs_assc_core"/>
    <property type="match status" value="1"/>
</dbReference>
<evidence type="ECO:0000259" key="5">
    <source>
        <dbReference type="Pfam" id="PF25023"/>
    </source>
</evidence>
<name>A0ABP7SWB8_9BURK</name>
<dbReference type="NCBIfam" id="TIGR01643">
    <property type="entry name" value="YD_repeat_2x"/>
    <property type="match status" value="5"/>
</dbReference>
<gene>
    <name evidence="6" type="ORF">GCM10022212_11390</name>
</gene>
<comment type="caution">
    <text evidence="6">The sequence shown here is derived from an EMBL/GenBank/DDBJ whole genome shotgun (WGS) entry which is preliminary data.</text>
</comment>
<organism evidence="6 7">
    <name type="scientific">Actimicrobium antarcticum</name>
    <dbReference type="NCBI Taxonomy" id="1051899"/>
    <lineage>
        <taxon>Bacteria</taxon>
        <taxon>Pseudomonadati</taxon>
        <taxon>Pseudomonadota</taxon>
        <taxon>Betaproteobacteria</taxon>
        <taxon>Burkholderiales</taxon>
        <taxon>Oxalobacteraceae</taxon>
        <taxon>Actimicrobium</taxon>
    </lineage>
</organism>
<dbReference type="RefSeq" id="WP_344762274.1">
    <property type="nucleotide sequence ID" value="NZ_BAAAZE010000005.1"/>
</dbReference>
<dbReference type="InterPro" id="IPR031325">
    <property type="entry name" value="RHS_repeat"/>
</dbReference>
<dbReference type="InterPro" id="IPR050708">
    <property type="entry name" value="T6SS_VgrG/RHS"/>
</dbReference>
<dbReference type="Proteomes" id="UP001501353">
    <property type="component" value="Unassembled WGS sequence"/>
</dbReference>
<evidence type="ECO:0000256" key="1">
    <source>
        <dbReference type="ARBA" id="ARBA00022737"/>
    </source>
</evidence>
<keyword evidence="1" id="KW-0677">Repeat</keyword>
<proteinExistence type="predicted"/>
<dbReference type="InterPro" id="IPR006530">
    <property type="entry name" value="YD"/>
</dbReference>
<dbReference type="PANTHER" id="PTHR32305">
    <property type="match status" value="1"/>
</dbReference>
<dbReference type="Pfam" id="PF20148">
    <property type="entry name" value="DUF6531"/>
    <property type="match status" value="1"/>
</dbReference>
<feature type="signal peptide" evidence="3">
    <location>
        <begin position="1"/>
        <end position="35"/>
    </location>
</feature>
<evidence type="ECO:0000259" key="4">
    <source>
        <dbReference type="Pfam" id="PF20148"/>
    </source>
</evidence>
<feature type="domain" description="DUF6531" evidence="4">
    <location>
        <begin position="67"/>
        <end position="144"/>
    </location>
</feature>
<protein>
    <recommendedName>
        <fullName evidence="8">RHS repeat-associated core domain-containing protein</fullName>
    </recommendedName>
</protein>
<dbReference type="PANTHER" id="PTHR32305:SF15">
    <property type="entry name" value="PROTEIN RHSA-RELATED"/>
    <property type="match status" value="1"/>
</dbReference>
<dbReference type="Gene3D" id="2.180.10.10">
    <property type="entry name" value="RHS repeat-associated core"/>
    <property type="match status" value="3"/>
</dbReference>
<evidence type="ECO:0000313" key="6">
    <source>
        <dbReference type="EMBL" id="GAA4017500.1"/>
    </source>
</evidence>
<evidence type="ECO:0000256" key="2">
    <source>
        <dbReference type="SAM" id="MobiDB-lite"/>
    </source>
</evidence>